<sequence>METDDQGNTCVDVLLGATEPVDQRWKILVTDLLQHDLKISVRCHSEVCFESYGSWVGVPFNSFADPFFGAHDPATRAALLRSEEDFIKALREDLTDHSFDNKKIVKLYKMTTRMGWVPGCKCLLDAGYSYVPEEHRTDQSYVTRDPLLFDAIESQNQDMVLLWLAVRDNATATQLPYIGHLEAAIVHASEACQQEQIAKILVAYLVKQRCEIREKILGQGIQRLCIMRSNDVLDVHATCALSALNDQGYEIPPPLRPSGLSVYRVHRLYTEQPIVYQRPGDSQRTFQMLYDAGFRDTQLDKSQCENSTYCSPLIFAITGYRSNYGCAGITSFWKGSYRFDVGYMADIQELVRPQNGVKSEPSKHQRIGRWELERLVNCVAAATKGSGHRWIVSEFIRLWVFSLLGIRHSCCNISKIEHRGKPVFECQPLPRYPLAKLQQIGEEDEYLREILEKTVSSLDVQYDAYTGDLQCFIDELLLPQTEIELERLKREDNITFGMGRQSLGVLMVD</sequence>
<name>A0ACB6G3K0_9PLEO</name>
<comment type="caution">
    <text evidence="1">The sequence shown here is derived from an EMBL/GenBank/DDBJ whole genome shotgun (WGS) entry which is preliminary data.</text>
</comment>
<gene>
    <name evidence="1" type="ORF">AG0111_0g1789</name>
</gene>
<dbReference type="Proteomes" id="UP000293547">
    <property type="component" value="Unassembled WGS sequence"/>
</dbReference>
<reference evidence="1 2" key="1">
    <citation type="journal article" date="2019" name="bioRxiv">
        <title>Genomics, evolutionary history and diagnostics of the Alternaria alternata species group including apple and Asian pear pathotypes.</title>
        <authorList>
            <person name="Armitage A.D."/>
            <person name="Cockerton H.M."/>
            <person name="Sreenivasaprasad S."/>
            <person name="Woodhall J.W."/>
            <person name="Lane C.R."/>
            <person name="Harrison R.J."/>
            <person name="Clarkson J.P."/>
        </authorList>
    </citation>
    <scope>NUCLEOTIDE SEQUENCE [LARGE SCALE GENOMIC DNA]</scope>
    <source>
        <strain evidence="1 2">FERA 650</strain>
    </source>
</reference>
<protein>
    <submittedName>
        <fullName evidence="1">Uncharacterized protein</fullName>
    </submittedName>
</protein>
<evidence type="ECO:0000313" key="2">
    <source>
        <dbReference type="Proteomes" id="UP000293547"/>
    </source>
</evidence>
<accession>A0ACB6G3K0</accession>
<proteinExistence type="predicted"/>
<keyword evidence="2" id="KW-1185">Reference proteome</keyword>
<evidence type="ECO:0000313" key="1">
    <source>
        <dbReference type="EMBL" id="KAB2111267.1"/>
    </source>
</evidence>
<organism evidence="1 2">
    <name type="scientific">Alternaria gaisen</name>
    <dbReference type="NCBI Taxonomy" id="167740"/>
    <lineage>
        <taxon>Eukaryota</taxon>
        <taxon>Fungi</taxon>
        <taxon>Dikarya</taxon>
        <taxon>Ascomycota</taxon>
        <taxon>Pezizomycotina</taxon>
        <taxon>Dothideomycetes</taxon>
        <taxon>Pleosporomycetidae</taxon>
        <taxon>Pleosporales</taxon>
        <taxon>Pleosporineae</taxon>
        <taxon>Pleosporaceae</taxon>
        <taxon>Alternaria</taxon>
        <taxon>Alternaria sect. Alternaria</taxon>
    </lineage>
</organism>
<dbReference type="EMBL" id="PDWZ02000001">
    <property type="protein sequence ID" value="KAB2111267.1"/>
    <property type="molecule type" value="Genomic_DNA"/>
</dbReference>